<comment type="caution">
    <text evidence="1">The sequence shown here is derived from an EMBL/GenBank/DDBJ whole genome shotgun (WGS) entry which is preliminary data.</text>
</comment>
<sequence length="275" mass="32370">MDFDDCKLDLFFPLFNNDFIVALVRTLGIPVTILGPTPPGREFILRIVTNNLKLEREPHRLEEFVEEAREISRANVPKRTRINFTLFFHVGQHLWERGQGIELLNIYKDEWSSYSNSVARNRDRISVDGDERYQLIASFARYINTRLDLREPSQPWDTEPVLVTREGLEFLRFIHDEFIRHQLYDITRYHRTIVAPTHSDRKIMREWVKAMEVIRQLKGLPEDYFVEFPPAEDSDNLDQDSEMTVGKFRQLYNGASTFIRKALTHRAGNTPNSQA</sequence>
<organism evidence="1 2">
    <name type="scientific">Marasmius crinis-equi</name>
    <dbReference type="NCBI Taxonomy" id="585013"/>
    <lineage>
        <taxon>Eukaryota</taxon>
        <taxon>Fungi</taxon>
        <taxon>Dikarya</taxon>
        <taxon>Basidiomycota</taxon>
        <taxon>Agaricomycotina</taxon>
        <taxon>Agaricomycetes</taxon>
        <taxon>Agaricomycetidae</taxon>
        <taxon>Agaricales</taxon>
        <taxon>Marasmiineae</taxon>
        <taxon>Marasmiaceae</taxon>
        <taxon>Marasmius</taxon>
    </lineage>
</organism>
<name>A0ABR3EU95_9AGAR</name>
<accession>A0ABR3EU95</accession>
<reference evidence="1 2" key="1">
    <citation type="submission" date="2024-02" db="EMBL/GenBank/DDBJ databases">
        <title>A draft genome for the cacao thread blight pathogen Marasmius crinis-equi.</title>
        <authorList>
            <person name="Cohen S.P."/>
            <person name="Baruah I.K."/>
            <person name="Amoako-Attah I."/>
            <person name="Bukari Y."/>
            <person name="Meinhardt L.W."/>
            <person name="Bailey B.A."/>
        </authorList>
    </citation>
    <scope>NUCLEOTIDE SEQUENCE [LARGE SCALE GENOMIC DNA]</scope>
    <source>
        <strain evidence="1 2">GH-76</strain>
    </source>
</reference>
<gene>
    <name evidence="1" type="ORF">V5O48_015545</name>
</gene>
<dbReference type="Proteomes" id="UP001465976">
    <property type="component" value="Unassembled WGS sequence"/>
</dbReference>
<proteinExistence type="predicted"/>
<dbReference type="EMBL" id="JBAHYK010001890">
    <property type="protein sequence ID" value="KAL0566465.1"/>
    <property type="molecule type" value="Genomic_DNA"/>
</dbReference>
<evidence type="ECO:0000313" key="2">
    <source>
        <dbReference type="Proteomes" id="UP001465976"/>
    </source>
</evidence>
<evidence type="ECO:0000313" key="1">
    <source>
        <dbReference type="EMBL" id="KAL0566465.1"/>
    </source>
</evidence>
<protein>
    <submittedName>
        <fullName evidence="1">Uncharacterized protein</fullName>
    </submittedName>
</protein>
<keyword evidence="2" id="KW-1185">Reference proteome</keyword>